<organism evidence="1">
    <name type="scientific">bioreactor metagenome</name>
    <dbReference type="NCBI Taxonomy" id="1076179"/>
    <lineage>
        <taxon>unclassified sequences</taxon>
        <taxon>metagenomes</taxon>
        <taxon>ecological metagenomes</taxon>
    </lineage>
</organism>
<comment type="caution">
    <text evidence="1">The sequence shown here is derived from an EMBL/GenBank/DDBJ whole genome shotgun (WGS) entry which is preliminary data.</text>
</comment>
<evidence type="ECO:0000313" key="1">
    <source>
        <dbReference type="EMBL" id="MPN04931.1"/>
    </source>
</evidence>
<gene>
    <name evidence="1" type="ORF">SDC9_152179</name>
</gene>
<reference evidence="1" key="1">
    <citation type="submission" date="2019-08" db="EMBL/GenBank/DDBJ databases">
        <authorList>
            <person name="Kucharzyk K."/>
            <person name="Murdoch R.W."/>
            <person name="Higgins S."/>
            <person name="Loffler F."/>
        </authorList>
    </citation>
    <scope>NUCLEOTIDE SEQUENCE</scope>
</reference>
<name>A0A645ESC8_9ZZZZ</name>
<sequence>MGLIMESELELSAGAAAIMGAASLAVRVLPPKPKNLLPTKTTTNINEAPRATKFKTGTQMDFLAFCGTMAAESVKFRGALFFGILLNAYLARLNSDTASLKSGSDCNRASTFATSLGEQAESRNAEINS</sequence>
<proteinExistence type="predicted"/>
<protein>
    <submittedName>
        <fullName evidence="1">Uncharacterized protein</fullName>
    </submittedName>
</protein>
<dbReference type="EMBL" id="VSSQ01050847">
    <property type="protein sequence ID" value="MPN04931.1"/>
    <property type="molecule type" value="Genomic_DNA"/>
</dbReference>
<dbReference type="AlphaFoldDB" id="A0A645ESC8"/>
<accession>A0A645ESC8</accession>